<comment type="caution">
    <text evidence="1">The sequence shown here is derived from an EMBL/GenBank/DDBJ whole genome shotgun (WGS) entry which is preliminary data.</text>
</comment>
<proteinExistence type="predicted"/>
<accession>A0ABY1Q198</accession>
<evidence type="ECO:0000313" key="1">
    <source>
        <dbReference type="EMBL" id="SMP56093.1"/>
    </source>
</evidence>
<dbReference type="Gene3D" id="3.40.50.10320">
    <property type="entry name" value="LmbE-like"/>
    <property type="match status" value="1"/>
</dbReference>
<dbReference type="EMBL" id="FXUL01000004">
    <property type="protein sequence ID" value="SMP56093.1"/>
    <property type="molecule type" value="Genomic_DNA"/>
</dbReference>
<dbReference type="PANTHER" id="PTHR12993:SF29">
    <property type="entry name" value="BLR3841 PROTEIN"/>
    <property type="match status" value="1"/>
</dbReference>
<dbReference type="Pfam" id="PF02585">
    <property type="entry name" value="PIG-L"/>
    <property type="match status" value="1"/>
</dbReference>
<sequence>MSGDREIRGAGTAEASWQSWQGWQALPEVDAAQLAPAGSRTLILAPHPDDELLGCGGLIRALVQLGREVLLVAVTDGGASHPDSSEWPPERLKRQRSRETADALGLLGAAPVTVMRLGLDDGQVAAQAGRLQQALDLLVRPGDVMVATCRFDGHPDHEAVGAAAAQAAVRRRATLLEMPVWMWHWAEAGDQRVPWDRACRLRLDAAAQQAKRSAVQAYRSQLEPDPSTGRDAIVPPTALARLLRDEEVYFR</sequence>
<name>A0ABY1Q198_9BURK</name>
<gene>
    <name evidence="1" type="ORF">SAMN06295970_104293</name>
</gene>
<protein>
    <submittedName>
        <fullName evidence="1">N-acetylglucosaminyl deacetylase, LmbE family</fullName>
    </submittedName>
</protein>
<dbReference type="SUPFAM" id="SSF102588">
    <property type="entry name" value="LmbE-like"/>
    <property type="match status" value="1"/>
</dbReference>
<dbReference type="InterPro" id="IPR003737">
    <property type="entry name" value="GlcNAc_PI_deacetylase-related"/>
</dbReference>
<organism evidence="1 2">
    <name type="scientific">Noviherbaspirillum suwonense</name>
    <dbReference type="NCBI Taxonomy" id="1224511"/>
    <lineage>
        <taxon>Bacteria</taxon>
        <taxon>Pseudomonadati</taxon>
        <taxon>Pseudomonadota</taxon>
        <taxon>Betaproteobacteria</taxon>
        <taxon>Burkholderiales</taxon>
        <taxon>Oxalobacteraceae</taxon>
        <taxon>Noviherbaspirillum</taxon>
    </lineage>
</organism>
<reference evidence="1 2" key="1">
    <citation type="submission" date="2017-05" db="EMBL/GenBank/DDBJ databases">
        <authorList>
            <person name="Varghese N."/>
            <person name="Submissions S."/>
        </authorList>
    </citation>
    <scope>NUCLEOTIDE SEQUENCE [LARGE SCALE GENOMIC DNA]</scope>
    <source>
        <strain evidence="1 2">DSM 26001</strain>
    </source>
</reference>
<dbReference type="InterPro" id="IPR024078">
    <property type="entry name" value="LmbE-like_dom_sf"/>
</dbReference>
<keyword evidence="2" id="KW-1185">Reference proteome</keyword>
<dbReference type="PANTHER" id="PTHR12993">
    <property type="entry name" value="N-ACETYLGLUCOSAMINYL-PHOSPHATIDYLINOSITOL DE-N-ACETYLASE-RELATED"/>
    <property type="match status" value="1"/>
</dbReference>
<dbReference type="RefSeq" id="WP_283441853.1">
    <property type="nucleotide sequence ID" value="NZ_FXUL01000004.1"/>
</dbReference>
<dbReference type="Proteomes" id="UP001158049">
    <property type="component" value="Unassembled WGS sequence"/>
</dbReference>
<evidence type="ECO:0000313" key="2">
    <source>
        <dbReference type="Proteomes" id="UP001158049"/>
    </source>
</evidence>